<organism evidence="4 5">
    <name type="scientific">Bordetella flabilis</name>
    <dbReference type="NCBI Taxonomy" id="463014"/>
    <lineage>
        <taxon>Bacteria</taxon>
        <taxon>Pseudomonadati</taxon>
        <taxon>Pseudomonadota</taxon>
        <taxon>Betaproteobacteria</taxon>
        <taxon>Burkholderiales</taxon>
        <taxon>Alcaligenaceae</taxon>
        <taxon>Bordetella</taxon>
    </lineage>
</organism>
<dbReference type="InterPro" id="IPR022271">
    <property type="entry name" value="Lipocalin_ApoD"/>
</dbReference>
<keyword evidence="2" id="KW-0446">Lipid-binding</keyword>
<dbReference type="SUPFAM" id="SSF50814">
    <property type="entry name" value="Lipocalins"/>
    <property type="match status" value="1"/>
</dbReference>
<dbReference type="InterPro" id="IPR000566">
    <property type="entry name" value="Lipocln_cytosolic_FA-bd_dom"/>
</dbReference>
<dbReference type="PIRSF" id="PIRSF036893">
    <property type="entry name" value="Lipocalin_ApoD"/>
    <property type="match status" value="1"/>
</dbReference>
<dbReference type="EMBL" id="CP016172">
    <property type="protein sequence ID" value="ANN79662.1"/>
    <property type="molecule type" value="Genomic_DNA"/>
</dbReference>
<dbReference type="GO" id="GO:0009279">
    <property type="term" value="C:cell outer membrane"/>
    <property type="evidence" value="ECO:0007669"/>
    <property type="project" value="UniProtKB-SubCell"/>
</dbReference>
<comment type="function">
    <text evidence="2">Involved in the storage or transport of lipids necessary for membrane maintenance under stressful conditions. Displays a binding preference for lysophospholipids.</text>
</comment>
<dbReference type="InterPro" id="IPR022272">
    <property type="entry name" value="Lipocalin_CS"/>
</dbReference>
<comment type="subunit">
    <text evidence="2">Homodimer.</text>
</comment>
<protein>
    <recommendedName>
        <fullName evidence="2">Outer membrane lipoprotein Blc</fullName>
    </recommendedName>
</protein>
<dbReference type="PANTHER" id="PTHR10612">
    <property type="entry name" value="APOLIPOPROTEIN D"/>
    <property type="match status" value="1"/>
</dbReference>
<evidence type="ECO:0000256" key="1">
    <source>
        <dbReference type="ARBA" id="ARBA00006889"/>
    </source>
</evidence>
<evidence type="ECO:0000313" key="4">
    <source>
        <dbReference type="EMBL" id="ANN79662.1"/>
    </source>
</evidence>
<dbReference type="Pfam" id="PF08212">
    <property type="entry name" value="Lipocalin_2"/>
    <property type="match status" value="1"/>
</dbReference>
<comment type="similarity">
    <text evidence="1 2">Belongs to the calycin superfamily. Lipocalin family.</text>
</comment>
<dbReference type="InterPro" id="IPR012674">
    <property type="entry name" value="Calycin"/>
</dbReference>
<dbReference type="STRING" id="463014.BAU07_23355"/>
<name>A0A193GHW9_9BORD</name>
<keyword evidence="5" id="KW-1185">Reference proteome</keyword>
<dbReference type="InterPro" id="IPR047202">
    <property type="entry name" value="Lipocalin_Blc-like_dom"/>
</dbReference>
<dbReference type="GO" id="GO:0008289">
    <property type="term" value="F:lipid binding"/>
    <property type="evidence" value="ECO:0007669"/>
    <property type="project" value="UniProtKB-UniRule"/>
</dbReference>
<gene>
    <name evidence="4" type="ORF">BAU07_23355</name>
</gene>
<dbReference type="RefSeq" id="WP_066663111.1">
    <property type="nucleotide sequence ID" value="NZ_CBCSCL010000015.1"/>
</dbReference>
<feature type="domain" description="Lipocalin/cytosolic fatty-acid binding" evidence="3">
    <location>
        <begin position="35"/>
        <end position="174"/>
    </location>
</feature>
<dbReference type="PROSITE" id="PS00213">
    <property type="entry name" value="LIPOCALIN"/>
    <property type="match status" value="1"/>
</dbReference>
<keyword evidence="2" id="KW-0732">Signal</keyword>
<evidence type="ECO:0000313" key="5">
    <source>
        <dbReference type="Proteomes" id="UP000091926"/>
    </source>
</evidence>
<feature type="chain" id="PRO_5013433339" description="Outer membrane lipoprotein Blc" evidence="2">
    <location>
        <begin position="24"/>
        <end position="183"/>
    </location>
</feature>
<keyword evidence="2" id="KW-0998">Cell outer membrane</keyword>
<evidence type="ECO:0000256" key="2">
    <source>
        <dbReference type="PIRNR" id="PIRNR036893"/>
    </source>
</evidence>
<proteinExistence type="inferred from homology"/>
<dbReference type="AlphaFoldDB" id="A0A193GHW9"/>
<reference evidence="4 5" key="1">
    <citation type="submission" date="2016-06" db="EMBL/GenBank/DDBJ databases">
        <title>Complete genome sequences of Bordetella bronchialis and Bordetella flabilis.</title>
        <authorList>
            <person name="LiPuma J.J."/>
            <person name="Spilker T."/>
        </authorList>
    </citation>
    <scope>NUCLEOTIDE SEQUENCE [LARGE SCALE GENOMIC DNA]</scope>
    <source>
        <strain evidence="4 5">AU10664</strain>
    </source>
</reference>
<comment type="subcellular location">
    <subcellularLocation>
        <location evidence="2">Cell outer membrane</location>
    </subcellularLocation>
</comment>
<dbReference type="KEGG" id="bfz:BAU07_23355"/>
<dbReference type="OrthoDB" id="9793905at2"/>
<dbReference type="CDD" id="cd19438">
    <property type="entry name" value="lipocalin_Blc-like"/>
    <property type="match status" value="1"/>
</dbReference>
<accession>A0A193GHW9</accession>
<dbReference type="Proteomes" id="UP000091926">
    <property type="component" value="Chromosome"/>
</dbReference>
<dbReference type="PANTHER" id="PTHR10612:SF34">
    <property type="entry name" value="APOLIPOPROTEIN D"/>
    <property type="match status" value="1"/>
</dbReference>
<dbReference type="GO" id="GO:0006950">
    <property type="term" value="P:response to stress"/>
    <property type="evidence" value="ECO:0007669"/>
    <property type="project" value="UniProtKB-ARBA"/>
</dbReference>
<keyword evidence="2" id="KW-0472">Membrane</keyword>
<dbReference type="PRINTS" id="PR01171">
    <property type="entry name" value="BCTLIPOCALIN"/>
</dbReference>
<feature type="signal peptide" evidence="2">
    <location>
        <begin position="1"/>
        <end position="23"/>
    </location>
</feature>
<evidence type="ECO:0000259" key="3">
    <source>
        <dbReference type="Pfam" id="PF08212"/>
    </source>
</evidence>
<dbReference type="InterPro" id="IPR002446">
    <property type="entry name" value="Lipocalin_bac"/>
</dbReference>
<sequence>MPVRPCASSLCLALVLASAPAFAGQGAELTAVPAVNLQNYLGKWYEIARLPRFFQRHCVSDTVALYRARTDKAIDVVNACRTKDGDVQEVRGLAEPVAGSGNAKLEVTILPPFSGDYWIIGLAPDYSWSVVGSPSRKSLWILARTPTLPPADLEKAKAIARDKGFAVQDLRYTPHSAAAAAIH</sequence>
<dbReference type="Gene3D" id="2.40.128.20">
    <property type="match status" value="1"/>
</dbReference>
<keyword evidence="2" id="KW-0449">Lipoprotein</keyword>